<dbReference type="Pfam" id="PF01168">
    <property type="entry name" value="Ala_racemase_N"/>
    <property type="match status" value="1"/>
</dbReference>
<keyword evidence="7" id="KW-1185">Reference proteome</keyword>
<dbReference type="PANTHER" id="PTHR30511">
    <property type="entry name" value="ALANINE RACEMASE"/>
    <property type="match status" value="1"/>
</dbReference>
<comment type="pathway">
    <text evidence="4">Amino-acid biosynthesis; D-alanine biosynthesis; D-alanine from L-alanine: step 1/1.</text>
</comment>
<dbReference type="InterPro" id="IPR000821">
    <property type="entry name" value="Ala_racemase"/>
</dbReference>
<evidence type="ECO:0000256" key="2">
    <source>
        <dbReference type="ARBA" id="ARBA00022898"/>
    </source>
</evidence>
<dbReference type="CDD" id="cd00430">
    <property type="entry name" value="PLPDE_III_AR"/>
    <property type="match status" value="1"/>
</dbReference>
<feature type="domain" description="Alanine racemase C-terminal" evidence="5">
    <location>
        <begin position="254"/>
        <end position="383"/>
    </location>
</feature>
<dbReference type="PANTHER" id="PTHR30511:SF0">
    <property type="entry name" value="ALANINE RACEMASE, CATABOLIC-RELATED"/>
    <property type="match status" value="1"/>
</dbReference>
<feature type="binding site" evidence="4">
    <location>
        <position position="137"/>
    </location>
    <ligand>
        <name>substrate</name>
    </ligand>
</feature>
<keyword evidence="2 4" id="KW-0663">Pyridoxal phosphate</keyword>
<proteinExistence type="inferred from homology"/>
<sequence length="383" mass="43179">MLESKSRSWVEIDLDKIRENFKVMDQHIHKKQKVMAVVKADCYGHGDSIVAKILEEEGVDFFAVSSIDEALNLRNADIKGKILILGYTPAEHFHYLHEHNITQCVMSYEFGKSLSDYALSQNIKIEVHIKVDTGMGRIGIPCQDNNYQIDVVKSIYDLDGLSCAGIFSHFSVADTYDRGTDEAYTMHQIELYQKVLEELKAEGIDYGLTHLQNSYGAINYPELDYDYSRIGILLVGNASNDSQKLKHEVTLFPALVWKTNVACVKTVPKGTYIGYGRNYLTEKETKVVTVSCGYADGMNRQASHHHLEVLLHGKRCEIIGNICMDQFMIDASEVDDVHTGDVVTIIGTEGTETIKIDELSRAANTINNESFCLISKRVPRFYK</sequence>
<comment type="catalytic activity">
    <reaction evidence="4">
        <text>L-alanine = D-alanine</text>
        <dbReference type="Rhea" id="RHEA:20249"/>
        <dbReference type="ChEBI" id="CHEBI:57416"/>
        <dbReference type="ChEBI" id="CHEBI:57972"/>
        <dbReference type="EC" id="5.1.1.1"/>
    </reaction>
</comment>
<dbReference type="InterPro" id="IPR009006">
    <property type="entry name" value="Ala_racemase/Decarboxylase_C"/>
</dbReference>
<reference evidence="6 7" key="1">
    <citation type="submission" date="2023-07" db="EMBL/GenBank/DDBJ databases">
        <title>Genomic Encyclopedia of Type Strains, Phase IV (KMG-IV): sequencing the most valuable type-strain genomes for metagenomic binning, comparative biology and taxonomic classification.</title>
        <authorList>
            <person name="Goeker M."/>
        </authorList>
    </citation>
    <scope>NUCLEOTIDE SEQUENCE [LARGE SCALE GENOMIC DNA]</scope>
    <source>
        <strain evidence="6 7">DSM 16784</strain>
    </source>
</reference>
<dbReference type="SUPFAM" id="SSF50621">
    <property type="entry name" value="Alanine racemase C-terminal domain-like"/>
    <property type="match status" value="1"/>
</dbReference>
<protein>
    <recommendedName>
        <fullName evidence="4">Alanine racemase</fullName>
        <ecNumber evidence="4">5.1.1.1</ecNumber>
    </recommendedName>
</protein>
<dbReference type="EMBL" id="JAUSUR010000005">
    <property type="protein sequence ID" value="MDQ0362210.1"/>
    <property type="molecule type" value="Genomic_DNA"/>
</dbReference>
<evidence type="ECO:0000256" key="1">
    <source>
        <dbReference type="ARBA" id="ARBA00001933"/>
    </source>
</evidence>
<keyword evidence="3 4" id="KW-0413">Isomerase</keyword>
<dbReference type="EC" id="5.1.1.1" evidence="4"/>
<comment type="caution">
    <text evidence="6">The sequence shown here is derived from an EMBL/GenBank/DDBJ whole genome shotgun (WGS) entry which is preliminary data.</text>
</comment>
<dbReference type="Proteomes" id="UP001230220">
    <property type="component" value="Unassembled WGS sequence"/>
</dbReference>
<dbReference type="Gene3D" id="3.20.20.10">
    <property type="entry name" value="Alanine racemase"/>
    <property type="match status" value="1"/>
</dbReference>
<feature type="binding site" evidence="4">
    <location>
        <position position="324"/>
    </location>
    <ligand>
        <name>substrate</name>
    </ligand>
</feature>
<organism evidence="6 7">
    <name type="scientific">Breznakia pachnodae</name>
    <dbReference type="NCBI Taxonomy" id="265178"/>
    <lineage>
        <taxon>Bacteria</taxon>
        <taxon>Bacillati</taxon>
        <taxon>Bacillota</taxon>
        <taxon>Erysipelotrichia</taxon>
        <taxon>Erysipelotrichales</taxon>
        <taxon>Erysipelotrichaceae</taxon>
        <taxon>Breznakia</taxon>
    </lineage>
</organism>
<evidence type="ECO:0000313" key="6">
    <source>
        <dbReference type="EMBL" id="MDQ0362210.1"/>
    </source>
</evidence>
<evidence type="ECO:0000256" key="3">
    <source>
        <dbReference type="ARBA" id="ARBA00023235"/>
    </source>
</evidence>
<dbReference type="SUPFAM" id="SSF51419">
    <property type="entry name" value="PLP-binding barrel"/>
    <property type="match status" value="1"/>
</dbReference>
<name>A0ABU0E6W0_9FIRM</name>
<feature type="active site" description="Proton acceptor; specific for L-alanine" evidence="4">
    <location>
        <position position="275"/>
    </location>
</feature>
<dbReference type="Pfam" id="PF00842">
    <property type="entry name" value="Ala_racemase_C"/>
    <property type="match status" value="1"/>
</dbReference>
<dbReference type="InterPro" id="IPR029066">
    <property type="entry name" value="PLP-binding_barrel"/>
</dbReference>
<evidence type="ECO:0000256" key="4">
    <source>
        <dbReference type="HAMAP-Rule" id="MF_01201"/>
    </source>
</evidence>
<dbReference type="SMART" id="SM01005">
    <property type="entry name" value="Ala_racemase_C"/>
    <property type="match status" value="1"/>
</dbReference>
<feature type="modified residue" description="N6-(pyridoxal phosphate)lysine" evidence="4">
    <location>
        <position position="39"/>
    </location>
</feature>
<dbReference type="HAMAP" id="MF_01201">
    <property type="entry name" value="Ala_racemase"/>
    <property type="match status" value="1"/>
</dbReference>
<dbReference type="RefSeq" id="WP_307409609.1">
    <property type="nucleotide sequence ID" value="NZ_JAUSUR010000005.1"/>
</dbReference>
<dbReference type="NCBIfam" id="TIGR00492">
    <property type="entry name" value="alr"/>
    <property type="match status" value="1"/>
</dbReference>
<dbReference type="PRINTS" id="PR00992">
    <property type="entry name" value="ALARACEMASE"/>
</dbReference>
<comment type="cofactor">
    <cofactor evidence="1 4">
        <name>pyridoxal 5'-phosphate</name>
        <dbReference type="ChEBI" id="CHEBI:597326"/>
    </cofactor>
</comment>
<dbReference type="InterPro" id="IPR011079">
    <property type="entry name" value="Ala_racemase_C"/>
</dbReference>
<gene>
    <name evidence="6" type="ORF">J2S15_002963</name>
</gene>
<accession>A0ABU0E6W0</accession>
<evidence type="ECO:0000313" key="7">
    <source>
        <dbReference type="Proteomes" id="UP001230220"/>
    </source>
</evidence>
<dbReference type="Gene3D" id="2.40.37.10">
    <property type="entry name" value="Lyase, Ornithine Decarboxylase, Chain A, domain 1"/>
    <property type="match status" value="1"/>
</dbReference>
<comment type="function">
    <text evidence="4">Catalyzes the interconversion of L-alanine and D-alanine. May also act on other amino acids.</text>
</comment>
<feature type="active site" description="Proton acceptor; specific for D-alanine" evidence="4">
    <location>
        <position position="39"/>
    </location>
</feature>
<comment type="similarity">
    <text evidence="4">Belongs to the alanine racemase family.</text>
</comment>
<evidence type="ECO:0000259" key="5">
    <source>
        <dbReference type="SMART" id="SM01005"/>
    </source>
</evidence>
<dbReference type="InterPro" id="IPR001608">
    <property type="entry name" value="Ala_racemase_N"/>
</dbReference>